<dbReference type="Gene3D" id="3.60.10.10">
    <property type="entry name" value="Endonuclease/exonuclease/phosphatase"/>
    <property type="match status" value="1"/>
</dbReference>
<dbReference type="Pfam" id="PF03372">
    <property type="entry name" value="Exo_endo_phos"/>
    <property type="match status" value="1"/>
</dbReference>
<comment type="subcellular location">
    <subcellularLocation>
        <location evidence="1">Membrane</location>
        <topology evidence="1">Multi-pass membrane protein</topology>
    </subcellularLocation>
</comment>
<dbReference type="PANTHER" id="PTHR16320">
    <property type="entry name" value="SPHINGOMYELINASE FAMILY MEMBER"/>
    <property type="match status" value="1"/>
</dbReference>
<evidence type="ECO:0000256" key="7">
    <source>
        <dbReference type="ARBA" id="ARBA00022801"/>
    </source>
</evidence>
<keyword evidence="8" id="KW-0460">Magnesium</keyword>
<keyword evidence="9" id="KW-0746">Sphingolipid metabolism</keyword>
<dbReference type="InterPro" id="IPR038772">
    <property type="entry name" value="Sph/SMPD2-like"/>
</dbReference>
<evidence type="ECO:0000256" key="5">
    <source>
        <dbReference type="ARBA" id="ARBA00022692"/>
    </source>
</evidence>
<proteinExistence type="inferred from homology"/>
<keyword evidence="17" id="KW-1185">Reference proteome</keyword>
<evidence type="ECO:0000256" key="14">
    <source>
        <dbReference type="SAM" id="Phobius"/>
    </source>
</evidence>
<sequence>MPSDTSSTDKNTSTTSDNDFAHQEPYEPSVTMAELPTEISIVTLNCWGLKYISKLRRERLTEIGRQLAIADPQPQIVALQECFCHEDYLTIRRETRYILPYGKFYFAGAFGGGLAILSKWPIEESTMYRYPLNGRPTAFWRGDWYVGKGVACAKIRYGPGPKHIIEVFNTHTHAPYESGPNDSYICHRTSQSWEISKLLRGAAERGHLVLGLGDFNMLPLSLEHQIVTSHAPVQDVWRVLHPDSSVGPAYHHAEKARGRAVPTAEFNILENCATSDGPFNTWRWLPKQQKRLGIGKPVVTVDPSTPDLRGKRLDYIFAGAGDVAANDGGWVVKRAAVGMMMRHPELGCSLSDHFAVEATLKFVPLKQQRDENNNNNNNNSPFSNSHQTIKPTTTILNDADNHLIQTGTCLQEPSSQGTSIAEDDAGTDTDDNLTYTKQLLAFNSPPPRLPPSGYDQILSLIHKYVAREQSQLKWRAYHFFSWLGVSIVCLIAVWFVPRNFVAFILMLVSTLGLVAGTLDGLMSLLFFRSELRALKEYEFEILTAKALAEGKTPVVQQAGTEEDVDVGKQW</sequence>
<comment type="pathway">
    <text evidence="2">Lipid metabolism; sphingolipid metabolism.</text>
</comment>
<dbReference type="EMBL" id="JAVLET010000001">
    <property type="protein sequence ID" value="KAL0474448.1"/>
    <property type="molecule type" value="Genomic_DNA"/>
</dbReference>
<feature type="domain" description="Endonuclease/exonuclease/phosphatase" evidence="15">
    <location>
        <begin position="42"/>
        <end position="353"/>
    </location>
</feature>
<evidence type="ECO:0000256" key="2">
    <source>
        <dbReference type="ARBA" id="ARBA00004760"/>
    </source>
</evidence>
<feature type="transmembrane region" description="Helical" evidence="14">
    <location>
        <begin position="476"/>
        <end position="496"/>
    </location>
</feature>
<evidence type="ECO:0000256" key="11">
    <source>
        <dbReference type="ARBA" id="ARBA00023098"/>
    </source>
</evidence>
<evidence type="ECO:0000256" key="13">
    <source>
        <dbReference type="SAM" id="MobiDB-lite"/>
    </source>
</evidence>
<evidence type="ECO:0000256" key="8">
    <source>
        <dbReference type="ARBA" id="ARBA00022842"/>
    </source>
</evidence>
<protein>
    <submittedName>
        <fullName evidence="16">Inositol phosphosphingolipid phospholipase</fullName>
    </submittedName>
</protein>
<evidence type="ECO:0000313" key="17">
    <source>
        <dbReference type="Proteomes" id="UP001451303"/>
    </source>
</evidence>
<feature type="region of interest" description="Disordered" evidence="13">
    <location>
        <begin position="1"/>
        <end position="23"/>
    </location>
</feature>
<evidence type="ECO:0000259" key="15">
    <source>
        <dbReference type="Pfam" id="PF03372"/>
    </source>
</evidence>
<dbReference type="Proteomes" id="UP001451303">
    <property type="component" value="Unassembled WGS sequence"/>
</dbReference>
<keyword evidence="11" id="KW-0443">Lipid metabolism</keyword>
<evidence type="ECO:0000256" key="12">
    <source>
        <dbReference type="ARBA" id="ARBA00023136"/>
    </source>
</evidence>
<feature type="compositionally biased region" description="Low complexity" evidence="13">
    <location>
        <begin position="1"/>
        <end position="18"/>
    </location>
</feature>
<comment type="pathway">
    <text evidence="3">Sphingolipid metabolism.</text>
</comment>
<comment type="similarity">
    <text evidence="4">Belongs to the neutral sphingomyelinase family.</text>
</comment>
<evidence type="ECO:0000313" key="16">
    <source>
        <dbReference type="EMBL" id="KAL0474448.1"/>
    </source>
</evidence>
<evidence type="ECO:0000256" key="9">
    <source>
        <dbReference type="ARBA" id="ARBA00022919"/>
    </source>
</evidence>
<keyword evidence="10 14" id="KW-1133">Transmembrane helix</keyword>
<evidence type="ECO:0000256" key="6">
    <source>
        <dbReference type="ARBA" id="ARBA00022723"/>
    </source>
</evidence>
<organism evidence="16 17">
    <name type="scientific">Neurospora intermedia</name>
    <dbReference type="NCBI Taxonomy" id="5142"/>
    <lineage>
        <taxon>Eukaryota</taxon>
        <taxon>Fungi</taxon>
        <taxon>Dikarya</taxon>
        <taxon>Ascomycota</taxon>
        <taxon>Pezizomycotina</taxon>
        <taxon>Sordariomycetes</taxon>
        <taxon>Sordariomycetidae</taxon>
        <taxon>Sordariales</taxon>
        <taxon>Sordariaceae</taxon>
        <taxon>Neurospora</taxon>
    </lineage>
</organism>
<keyword evidence="7" id="KW-0378">Hydrolase</keyword>
<comment type="caution">
    <text evidence="16">The sequence shown here is derived from an EMBL/GenBank/DDBJ whole genome shotgun (WGS) entry which is preliminary data.</text>
</comment>
<keyword evidence="6" id="KW-0479">Metal-binding</keyword>
<evidence type="ECO:0000256" key="4">
    <source>
        <dbReference type="ARBA" id="ARBA00006335"/>
    </source>
</evidence>
<feature type="transmembrane region" description="Helical" evidence="14">
    <location>
        <begin position="502"/>
        <end position="527"/>
    </location>
</feature>
<evidence type="ECO:0000256" key="1">
    <source>
        <dbReference type="ARBA" id="ARBA00004141"/>
    </source>
</evidence>
<evidence type="ECO:0000256" key="10">
    <source>
        <dbReference type="ARBA" id="ARBA00022989"/>
    </source>
</evidence>
<reference evidence="16 17" key="1">
    <citation type="submission" date="2023-09" db="EMBL/GenBank/DDBJ databases">
        <title>Multi-omics analysis of a traditional fermented food reveals byproduct-associated fungal strains for waste-to-food upcycling.</title>
        <authorList>
            <consortium name="Lawrence Berkeley National Laboratory"/>
            <person name="Rekdal V.M."/>
            <person name="Villalobos-Escobedo J.M."/>
            <person name="Rodriguez-Valeron N."/>
            <person name="Garcia M.O."/>
            <person name="Vasquez D.P."/>
            <person name="Damayanti I."/>
            <person name="Sorensen P.M."/>
            <person name="Baidoo E.E."/>
            <person name="De Carvalho A.C."/>
            <person name="Riley R."/>
            <person name="Lipzen A."/>
            <person name="He G."/>
            <person name="Yan M."/>
            <person name="Haridas S."/>
            <person name="Daum C."/>
            <person name="Yoshinaga Y."/>
            <person name="Ng V."/>
            <person name="Grigoriev I.V."/>
            <person name="Munk R."/>
            <person name="Nuraida L."/>
            <person name="Wijaya C.H."/>
            <person name="Morales P.-C."/>
            <person name="Keasling J.D."/>
        </authorList>
    </citation>
    <scope>NUCLEOTIDE SEQUENCE [LARGE SCALE GENOMIC DNA]</scope>
    <source>
        <strain evidence="16 17">FGSC 2613</strain>
    </source>
</reference>
<accession>A0ABR3DQ44</accession>
<dbReference type="SUPFAM" id="SSF56219">
    <property type="entry name" value="DNase I-like"/>
    <property type="match status" value="1"/>
</dbReference>
<name>A0ABR3DQ44_NEUIN</name>
<dbReference type="PANTHER" id="PTHR16320:SF24">
    <property type="entry name" value="PHOSPHODIESTERASE, PUTATIVE-RELATED"/>
    <property type="match status" value="1"/>
</dbReference>
<dbReference type="InterPro" id="IPR036691">
    <property type="entry name" value="Endo/exonu/phosph_ase_sf"/>
</dbReference>
<gene>
    <name evidence="16" type="ORF">QR685DRAFT_9899</name>
</gene>
<evidence type="ECO:0000256" key="3">
    <source>
        <dbReference type="ARBA" id="ARBA00004991"/>
    </source>
</evidence>
<dbReference type="InterPro" id="IPR005135">
    <property type="entry name" value="Endo/exonuclease/phosphatase"/>
</dbReference>
<feature type="region of interest" description="Disordered" evidence="13">
    <location>
        <begin position="365"/>
        <end position="388"/>
    </location>
</feature>
<keyword evidence="12 14" id="KW-0472">Membrane</keyword>
<keyword evidence="5 14" id="KW-0812">Transmembrane</keyword>